<dbReference type="SUPFAM" id="SSF52821">
    <property type="entry name" value="Rhodanese/Cell cycle control phosphatase"/>
    <property type="match status" value="1"/>
</dbReference>
<evidence type="ECO:0008006" key="3">
    <source>
        <dbReference type="Google" id="ProtNLM"/>
    </source>
</evidence>
<keyword evidence="2" id="KW-1185">Reference proteome</keyword>
<protein>
    <recommendedName>
        <fullName evidence="3">Sulfurtransferase</fullName>
    </recommendedName>
</protein>
<name>A0A9C7LCS1_9BACI</name>
<accession>A0A9C7LCS1</accession>
<comment type="caution">
    <text evidence="1">The sequence shown here is derived from an EMBL/GenBank/DDBJ whole genome shotgun (WGS) entry which is preliminary data.</text>
</comment>
<gene>
    <name evidence="1" type="ORF">NEOCIP111885_04112</name>
</gene>
<dbReference type="AlphaFoldDB" id="A0A9C7LCS1"/>
<organism evidence="1 2">
    <name type="scientific">Pseudoneobacillus rhizosphaerae</name>
    <dbReference type="NCBI Taxonomy" id="2880968"/>
    <lineage>
        <taxon>Bacteria</taxon>
        <taxon>Bacillati</taxon>
        <taxon>Bacillota</taxon>
        <taxon>Bacilli</taxon>
        <taxon>Bacillales</taxon>
        <taxon>Bacillaceae</taxon>
        <taxon>Pseudoneobacillus</taxon>
    </lineage>
</organism>
<evidence type="ECO:0000313" key="2">
    <source>
        <dbReference type="Proteomes" id="UP000789845"/>
    </source>
</evidence>
<dbReference type="Gene3D" id="3.40.250.10">
    <property type="entry name" value="Rhodanese-like domain"/>
    <property type="match status" value="1"/>
</dbReference>
<dbReference type="InterPro" id="IPR036873">
    <property type="entry name" value="Rhodanese-like_dom_sf"/>
</dbReference>
<sequence>MIYILTLCIVTILILRRYFPVIGLKCMKWGEIDIKNITVMDVRDYNDSYKVPIQGAVNIPIAYLNRFYAEIPNRVLYIVASNSVEKNMGVRILRKKGFRIIGCSILSHEYKLLNNKRNTLSNC</sequence>
<proteinExistence type="predicted"/>
<reference evidence="1" key="1">
    <citation type="submission" date="2021-10" db="EMBL/GenBank/DDBJ databases">
        <authorList>
            <person name="Criscuolo A."/>
        </authorList>
    </citation>
    <scope>NUCLEOTIDE SEQUENCE</scope>
    <source>
        <strain evidence="1">CIP111885</strain>
    </source>
</reference>
<dbReference type="Proteomes" id="UP000789845">
    <property type="component" value="Unassembled WGS sequence"/>
</dbReference>
<evidence type="ECO:0000313" key="1">
    <source>
        <dbReference type="EMBL" id="CAG9610338.1"/>
    </source>
</evidence>
<dbReference type="EMBL" id="CAKJTG010000033">
    <property type="protein sequence ID" value="CAG9610338.1"/>
    <property type="molecule type" value="Genomic_DNA"/>
</dbReference>